<dbReference type="SUPFAM" id="SSF47413">
    <property type="entry name" value="lambda repressor-like DNA-binding domains"/>
    <property type="match status" value="1"/>
</dbReference>
<evidence type="ECO:0000313" key="2">
    <source>
        <dbReference type="EMBL" id="GDY32379.1"/>
    </source>
</evidence>
<dbReference type="PROSITE" id="PS50943">
    <property type="entry name" value="HTH_CROC1"/>
    <property type="match status" value="1"/>
</dbReference>
<protein>
    <submittedName>
        <fullName evidence="2">Transcriptional regulator</fullName>
    </submittedName>
</protein>
<organism evidence="2 3">
    <name type="scientific">Gandjariella thermophila</name>
    <dbReference type="NCBI Taxonomy" id="1931992"/>
    <lineage>
        <taxon>Bacteria</taxon>
        <taxon>Bacillati</taxon>
        <taxon>Actinomycetota</taxon>
        <taxon>Actinomycetes</taxon>
        <taxon>Pseudonocardiales</taxon>
        <taxon>Pseudonocardiaceae</taxon>
        <taxon>Gandjariella</taxon>
    </lineage>
</organism>
<gene>
    <name evidence="2" type="ORF">GTS_40120</name>
</gene>
<dbReference type="Pfam" id="PF19054">
    <property type="entry name" value="DUF5753"/>
    <property type="match status" value="1"/>
</dbReference>
<dbReference type="CDD" id="cd00093">
    <property type="entry name" value="HTH_XRE"/>
    <property type="match status" value="1"/>
</dbReference>
<comment type="caution">
    <text evidence="2">The sequence shown here is derived from an EMBL/GenBank/DDBJ whole genome shotgun (WGS) entry which is preliminary data.</text>
</comment>
<keyword evidence="3" id="KW-1185">Reference proteome</keyword>
<dbReference type="Gene3D" id="1.10.260.40">
    <property type="entry name" value="lambda repressor-like DNA-binding domains"/>
    <property type="match status" value="1"/>
</dbReference>
<feature type="domain" description="HTH cro/C1-type" evidence="1">
    <location>
        <begin position="18"/>
        <end position="73"/>
    </location>
</feature>
<name>A0A4D4JDD3_9PSEU</name>
<dbReference type="AlphaFoldDB" id="A0A4D4JDD3"/>
<dbReference type="RefSeq" id="WP_192909645.1">
    <property type="nucleotide sequence ID" value="NZ_BJFL01000024.1"/>
</dbReference>
<reference evidence="3" key="1">
    <citation type="submission" date="2019-04" db="EMBL/GenBank/DDBJ databases">
        <title>Draft genome sequence of Pseudonocardiaceae bacterium SL3-2-4.</title>
        <authorList>
            <person name="Ningsih F."/>
            <person name="Yokota A."/>
            <person name="Sakai Y."/>
            <person name="Nanatani K."/>
            <person name="Yabe S."/>
            <person name="Oetari A."/>
            <person name="Sjamsuridzal W."/>
        </authorList>
    </citation>
    <scope>NUCLEOTIDE SEQUENCE [LARGE SCALE GENOMIC DNA]</scope>
    <source>
        <strain evidence="3">SL3-2-4</strain>
    </source>
</reference>
<dbReference type="EMBL" id="BJFL01000024">
    <property type="protein sequence ID" value="GDY32379.1"/>
    <property type="molecule type" value="Genomic_DNA"/>
</dbReference>
<evidence type="ECO:0000259" key="1">
    <source>
        <dbReference type="PROSITE" id="PS50943"/>
    </source>
</evidence>
<proteinExistence type="predicted"/>
<dbReference type="InterPro" id="IPR043917">
    <property type="entry name" value="DUF5753"/>
</dbReference>
<accession>A0A4D4JDD3</accession>
<dbReference type="InterPro" id="IPR001387">
    <property type="entry name" value="Cro/C1-type_HTH"/>
</dbReference>
<dbReference type="SMART" id="SM00530">
    <property type="entry name" value="HTH_XRE"/>
    <property type="match status" value="1"/>
</dbReference>
<dbReference type="InterPro" id="IPR010982">
    <property type="entry name" value="Lambda_DNA-bd_dom_sf"/>
</dbReference>
<sequence length="291" mass="32663">MATTGSPTAIKRWIAFTLRRLREQSGKSRQELAEVLDCNVSHLSHLETGRNLPSALESDALLDLYGVGDRKEAFRELLRSAKKGKDWWKTPVFKGAEPDWFDLYLGLEAWARDVQSYDALVVPGLFQTPEYARALILAAYPELPDAEVRRRVDLRMARQSALDREPEPLRIWSVLDEAALRRVVGGPDVMRAQLDRLVHLAERPTITVQVLPAAAGAHGGLDGTFTVLDFPLDLVGDPGTVYVQTRLRGVYYEEPAEIDEYRQALRRLQVQAIKPEHAPAFIARIAEEIGS</sequence>
<dbReference type="GO" id="GO:0003677">
    <property type="term" value="F:DNA binding"/>
    <property type="evidence" value="ECO:0007669"/>
    <property type="project" value="InterPro"/>
</dbReference>
<dbReference type="Proteomes" id="UP000298860">
    <property type="component" value="Unassembled WGS sequence"/>
</dbReference>
<evidence type="ECO:0000313" key="3">
    <source>
        <dbReference type="Proteomes" id="UP000298860"/>
    </source>
</evidence>
<dbReference type="Pfam" id="PF13560">
    <property type="entry name" value="HTH_31"/>
    <property type="match status" value="1"/>
</dbReference>